<accession>A0A556TVW9</accession>
<gene>
    <name evidence="1" type="ORF">Baya_4246</name>
</gene>
<proteinExistence type="predicted"/>
<comment type="caution">
    <text evidence="1">The sequence shown here is derived from an EMBL/GenBank/DDBJ whole genome shotgun (WGS) entry which is preliminary data.</text>
</comment>
<evidence type="ECO:0000313" key="2">
    <source>
        <dbReference type="Proteomes" id="UP000319801"/>
    </source>
</evidence>
<reference evidence="1 2" key="1">
    <citation type="journal article" date="2019" name="Genome Biol. Evol.">
        <title>Whole-Genome Sequencing of the Giant Devil Catfish, Bagarius yarrelli.</title>
        <authorList>
            <person name="Jiang W."/>
            <person name="Lv Y."/>
            <person name="Cheng L."/>
            <person name="Yang K."/>
            <person name="Chao B."/>
            <person name="Wang X."/>
            <person name="Li Y."/>
            <person name="Pan X."/>
            <person name="You X."/>
            <person name="Zhang Y."/>
            <person name="Yang J."/>
            <person name="Li J."/>
            <person name="Zhang X."/>
            <person name="Liu S."/>
            <person name="Sun C."/>
            <person name="Yang J."/>
            <person name="Shi Q."/>
        </authorList>
    </citation>
    <scope>NUCLEOTIDE SEQUENCE [LARGE SCALE GENOMIC DNA]</scope>
    <source>
        <strain evidence="1">JWS20170419001</strain>
        <tissue evidence="1">Muscle</tissue>
    </source>
</reference>
<keyword evidence="2" id="KW-1185">Reference proteome</keyword>
<dbReference type="Proteomes" id="UP000319801">
    <property type="component" value="Unassembled WGS sequence"/>
</dbReference>
<dbReference type="AlphaFoldDB" id="A0A556TVW9"/>
<organism evidence="1 2">
    <name type="scientific">Bagarius yarrelli</name>
    <name type="common">Goonch</name>
    <name type="synonym">Bagrus yarrelli</name>
    <dbReference type="NCBI Taxonomy" id="175774"/>
    <lineage>
        <taxon>Eukaryota</taxon>
        <taxon>Metazoa</taxon>
        <taxon>Chordata</taxon>
        <taxon>Craniata</taxon>
        <taxon>Vertebrata</taxon>
        <taxon>Euteleostomi</taxon>
        <taxon>Actinopterygii</taxon>
        <taxon>Neopterygii</taxon>
        <taxon>Teleostei</taxon>
        <taxon>Ostariophysi</taxon>
        <taxon>Siluriformes</taxon>
        <taxon>Sisoridae</taxon>
        <taxon>Sisorinae</taxon>
        <taxon>Bagarius</taxon>
    </lineage>
</organism>
<protein>
    <submittedName>
        <fullName evidence="1">Uncharacterized protein</fullName>
    </submittedName>
</protein>
<dbReference type="EMBL" id="VCAZ01000022">
    <property type="protein sequence ID" value="TSK87532.1"/>
    <property type="molecule type" value="Genomic_DNA"/>
</dbReference>
<dbReference type="OrthoDB" id="10490715at2759"/>
<name>A0A556TVW9_BAGYA</name>
<evidence type="ECO:0000313" key="1">
    <source>
        <dbReference type="EMBL" id="TSK87532.1"/>
    </source>
</evidence>
<sequence length="185" mass="20307">MILSSSSKSQHENVAKYHKYTLRMREIVSDDHKYNNGLFKNITRNKKEPLRYSLRTKTVNTPQHHSQSVSLLSGKRRQQFGFALMTRSIKIHITVIGRSAENAKRLTVTVGDKGTLGLQMFGLMTDGCGTGTGSSGMASVPAWCHLHPSASPYLHNTLHNGADRVGYSGHGGCARMGNDSALSHL</sequence>